<dbReference type="PANTHER" id="PTHR43249">
    <property type="entry name" value="UDP-N-ACETYL-2-AMINO-2-DEOXY-D-GLUCURONATE OXIDASE"/>
    <property type="match status" value="1"/>
</dbReference>
<dbReference type="InterPro" id="IPR036291">
    <property type="entry name" value="NAD(P)-bd_dom_sf"/>
</dbReference>
<feature type="domain" description="Gfo/Idh/MocA-like oxidoreductase N-terminal" evidence="1">
    <location>
        <begin position="64"/>
        <end position="181"/>
    </location>
</feature>
<dbReference type="AlphaFoldDB" id="K0M7X4"/>
<dbReference type="SUPFAM" id="SSF51735">
    <property type="entry name" value="NAD(P)-binding Rossmann-fold domains"/>
    <property type="match status" value="1"/>
</dbReference>
<dbReference type="Pfam" id="PF02894">
    <property type="entry name" value="GFO_IDH_MocA_C"/>
    <property type="match status" value="1"/>
</dbReference>
<reference evidence="3 4" key="1">
    <citation type="journal article" date="2012" name="BMC Genomics">
        <title>Comparative genomics of the classical Bordetella subspecies: the evolution and exchange of virulence-associated diversity amongst closely related pathogens.</title>
        <authorList>
            <person name="Park J."/>
            <person name="Zhang Y."/>
            <person name="Buboltz A.M."/>
            <person name="Zhang X."/>
            <person name="Schuster S.C."/>
            <person name="Ahuja U."/>
            <person name="Liu M."/>
            <person name="Miller J.F."/>
            <person name="Sebaihia M."/>
            <person name="Bentley S.D."/>
            <person name="Parkhill J."/>
            <person name="Harvill E.T."/>
        </authorList>
    </citation>
    <scope>NUCLEOTIDE SEQUENCE [LARGE SCALE GENOMIC DNA]</scope>
    <source>
        <strain evidence="3 4">Bpp5</strain>
    </source>
</reference>
<name>K0M7X4_BORPB</name>
<accession>K0M7X4</accession>
<dbReference type="Proteomes" id="UP000008035">
    <property type="component" value="Chromosome"/>
</dbReference>
<sequence length="403" mass="44981">MRTMRIRFGINNQRDLSGKSLRDSRYYCRLFSPAAVRGGIRRISAIYLNPSAFMSSLPITDRKIRFGLVGCGRISKNHIGAIAQHGDRAELVEICDTNPEALQAAEAATGARPFSSLSDMLAQGNADALVLATPSGLHPWQAIEVAQAGRHVVSEKPMATRWEDGKRMVKACDEAGVRLFVVKQNRRNATLQLVKKAIEQGRFGRIYMVTVNVFWTRPQEYYDAARWRGKWEWDGGAFMNQASHYVDLLDWLVGPVESVYAYTATLARRIEAEDTGVAALRWRHGAMGSINVTMLTYPQNLEGSITILGEKGTVRVGGVAVNRIDEWKFAEPHPDDDKIREANYETTSVYGFGHPLYYDNVINCLRGDCEPETDGREGLQSLALLTAIYRSARDGVRIPLPLD</sequence>
<dbReference type="EMBL" id="HE965803">
    <property type="protein sequence ID" value="CCJ47486.1"/>
    <property type="molecule type" value="Genomic_DNA"/>
</dbReference>
<organism evidence="3 4">
    <name type="scientific">Bordetella parapertussis (strain Bpp5)</name>
    <dbReference type="NCBI Taxonomy" id="1208660"/>
    <lineage>
        <taxon>Bacteria</taxon>
        <taxon>Pseudomonadati</taxon>
        <taxon>Pseudomonadota</taxon>
        <taxon>Betaproteobacteria</taxon>
        <taxon>Burkholderiales</taxon>
        <taxon>Alcaligenaceae</taxon>
        <taxon>Bordetella</taxon>
    </lineage>
</organism>
<protein>
    <submittedName>
        <fullName evidence="3">Probable oxidoreductase</fullName>
    </submittedName>
</protein>
<dbReference type="InterPro" id="IPR052515">
    <property type="entry name" value="Gfo/Idh/MocA_Oxidoreductase"/>
</dbReference>
<dbReference type="HOGENOM" id="CLU_023194_1_0_4"/>
<dbReference type="Pfam" id="PF01408">
    <property type="entry name" value="GFO_IDH_MocA"/>
    <property type="match status" value="1"/>
</dbReference>
<dbReference type="InterPro" id="IPR000683">
    <property type="entry name" value="Gfo/Idh/MocA-like_OxRdtase_N"/>
</dbReference>
<dbReference type="InterPro" id="IPR004104">
    <property type="entry name" value="Gfo/Idh/MocA-like_OxRdtase_C"/>
</dbReference>
<dbReference type="GO" id="GO:0000166">
    <property type="term" value="F:nucleotide binding"/>
    <property type="evidence" value="ECO:0007669"/>
    <property type="project" value="InterPro"/>
</dbReference>
<proteinExistence type="predicted"/>
<dbReference type="Gene3D" id="3.30.360.10">
    <property type="entry name" value="Dihydrodipicolinate Reductase, domain 2"/>
    <property type="match status" value="1"/>
</dbReference>
<dbReference type="Gene3D" id="3.40.50.720">
    <property type="entry name" value="NAD(P)-binding Rossmann-like Domain"/>
    <property type="match status" value="1"/>
</dbReference>
<evidence type="ECO:0000313" key="3">
    <source>
        <dbReference type="EMBL" id="CCJ47486.1"/>
    </source>
</evidence>
<gene>
    <name evidence="3" type="primary">wlbA</name>
    <name evidence="3" type="ordered locus">BN117_0153</name>
</gene>
<dbReference type="KEGG" id="bpar:BN117_0153"/>
<feature type="domain" description="Gfo/Idh/MocA-like oxidoreductase C-terminal" evidence="2">
    <location>
        <begin position="195"/>
        <end position="400"/>
    </location>
</feature>
<evidence type="ECO:0000259" key="1">
    <source>
        <dbReference type="Pfam" id="PF01408"/>
    </source>
</evidence>
<evidence type="ECO:0000259" key="2">
    <source>
        <dbReference type="Pfam" id="PF02894"/>
    </source>
</evidence>
<dbReference type="SUPFAM" id="SSF55347">
    <property type="entry name" value="Glyceraldehyde-3-phosphate dehydrogenase-like, C-terminal domain"/>
    <property type="match status" value="1"/>
</dbReference>
<dbReference type="PANTHER" id="PTHR43249:SF1">
    <property type="entry name" value="D-GLUCOSIDE 3-DEHYDROGENASE"/>
    <property type="match status" value="1"/>
</dbReference>
<evidence type="ECO:0000313" key="4">
    <source>
        <dbReference type="Proteomes" id="UP000008035"/>
    </source>
</evidence>